<dbReference type="EMBL" id="JADKMA010000259">
    <property type="protein sequence ID" value="MBO8196156.1"/>
    <property type="molecule type" value="Genomic_DNA"/>
</dbReference>
<sequence length="171" mass="17651">MTSPTPFAPAELTDREVILILQELTEELTAGAAADAMPLDQEEAVLLLDALLGTRPEAGAKAATVPEGAAACAAARRLLAVLAEEPACADLAAELLNDPPDDSRLGGELAVSGVVVLAATAAWLQTKIDIHFKRGGGQTEFEFRLGKEAADGSTLRELAAAVARLLGGPRE</sequence>
<dbReference type="RefSeq" id="WP_209243361.1">
    <property type="nucleotide sequence ID" value="NZ_JADKMA010000259.1"/>
</dbReference>
<name>A0ABS3XLE7_9ACTN</name>
<comment type="caution">
    <text evidence="1">The sequence shown here is derived from an EMBL/GenBank/DDBJ whole genome shotgun (WGS) entry which is preliminary data.</text>
</comment>
<gene>
    <name evidence="1" type="ORF">ITI46_31610</name>
</gene>
<evidence type="ECO:0000313" key="2">
    <source>
        <dbReference type="Proteomes" id="UP001519064"/>
    </source>
</evidence>
<protein>
    <submittedName>
        <fullName evidence="1">Uncharacterized protein</fullName>
    </submittedName>
</protein>
<proteinExistence type="predicted"/>
<dbReference type="Proteomes" id="UP001519064">
    <property type="component" value="Unassembled WGS sequence"/>
</dbReference>
<evidence type="ECO:0000313" key="1">
    <source>
        <dbReference type="EMBL" id="MBO8196156.1"/>
    </source>
</evidence>
<keyword evidence="2" id="KW-1185">Reference proteome</keyword>
<reference evidence="1 2" key="1">
    <citation type="submission" date="2020-11" db="EMBL/GenBank/DDBJ databases">
        <title>Streptomyces spirodelae sp. nov., isolated from duckweed.</title>
        <authorList>
            <person name="Saimee Y."/>
            <person name="Duangmal K."/>
        </authorList>
    </citation>
    <scope>NUCLEOTIDE SEQUENCE [LARGE SCALE GENOMIC DNA]</scope>
    <source>
        <strain evidence="1 2">S16-07</strain>
    </source>
</reference>
<accession>A0ABS3XLE7</accession>
<organism evidence="1 2">
    <name type="scientific">Streptomyces oryzae</name>
    <dbReference type="NCBI Taxonomy" id="1434886"/>
    <lineage>
        <taxon>Bacteria</taxon>
        <taxon>Bacillati</taxon>
        <taxon>Actinomycetota</taxon>
        <taxon>Actinomycetes</taxon>
        <taxon>Kitasatosporales</taxon>
        <taxon>Streptomycetaceae</taxon>
        <taxon>Streptomyces</taxon>
    </lineage>
</organism>